<name>A0ABW4TX90_9SPHN</name>
<comment type="caution">
    <text evidence="2">The sequence shown here is derived from an EMBL/GenBank/DDBJ whole genome shotgun (WGS) entry which is preliminary data.</text>
</comment>
<dbReference type="PROSITE" id="PS00886">
    <property type="entry name" value="ILVD_EDD_1"/>
    <property type="match status" value="1"/>
</dbReference>
<evidence type="ECO:0000256" key="1">
    <source>
        <dbReference type="SAM" id="SignalP"/>
    </source>
</evidence>
<reference evidence="3" key="1">
    <citation type="journal article" date="2019" name="Int. J. Syst. Evol. Microbiol.">
        <title>The Global Catalogue of Microorganisms (GCM) 10K type strain sequencing project: providing services to taxonomists for standard genome sequencing and annotation.</title>
        <authorList>
            <consortium name="The Broad Institute Genomics Platform"/>
            <consortium name="The Broad Institute Genome Sequencing Center for Infectious Disease"/>
            <person name="Wu L."/>
            <person name="Ma J."/>
        </authorList>
    </citation>
    <scope>NUCLEOTIDE SEQUENCE [LARGE SCALE GENOMIC DNA]</scope>
    <source>
        <strain evidence="3">CGMCC 1.12702</strain>
    </source>
</reference>
<evidence type="ECO:0000313" key="2">
    <source>
        <dbReference type="EMBL" id="MFD1951329.1"/>
    </source>
</evidence>
<dbReference type="Proteomes" id="UP001597400">
    <property type="component" value="Unassembled WGS sequence"/>
</dbReference>
<evidence type="ECO:0000313" key="3">
    <source>
        <dbReference type="Proteomes" id="UP001597400"/>
    </source>
</evidence>
<feature type="chain" id="PRO_5047187475" evidence="1">
    <location>
        <begin position="21"/>
        <end position="305"/>
    </location>
</feature>
<dbReference type="PROSITE" id="PS51257">
    <property type="entry name" value="PROKAR_LIPOPROTEIN"/>
    <property type="match status" value="1"/>
</dbReference>
<proteinExistence type="predicted"/>
<organism evidence="2 3">
    <name type="scientific">Sphingomonas arantia</name>
    <dbReference type="NCBI Taxonomy" id="1460676"/>
    <lineage>
        <taxon>Bacteria</taxon>
        <taxon>Pseudomonadati</taxon>
        <taxon>Pseudomonadota</taxon>
        <taxon>Alphaproteobacteria</taxon>
        <taxon>Sphingomonadales</taxon>
        <taxon>Sphingomonadaceae</taxon>
        <taxon>Sphingomonas</taxon>
    </lineage>
</organism>
<dbReference type="RefSeq" id="WP_380929901.1">
    <property type="nucleotide sequence ID" value="NZ_JBHUGS010000002.1"/>
</dbReference>
<gene>
    <name evidence="2" type="ORF">ACFSGX_11195</name>
</gene>
<protein>
    <submittedName>
        <fullName evidence="2">DUF3829 domain-containing protein</fullName>
    </submittedName>
</protein>
<accession>A0ABW4TX90</accession>
<keyword evidence="3" id="KW-1185">Reference proteome</keyword>
<sequence>MVYRYGVLMVSVLAALGLSACDKGLPGNGTAAVGSGNQPGEAAAQKRKMYTEAYNDLIDPQAGLRDFATGYRELNIPQADPKRDIYFPASTHLTLATSKLKEARALPGDETTAAADAAAAPLIAKLEALFGQAETLDTYYKTRAYREDALAKGKAADAPLLKAMDEVEQALVAFDAALREQEQVAATARIAALRKAGYDGHAAMVEMMQKGDRFTSAVIANDIAAADRMLPEFEAAVTALSKATPKGPTAASDKAGFAILAGDGASMIGAWRDYKSRKDESDRQRVVDSYNSAVTAAGMTTIPAT</sequence>
<feature type="signal peptide" evidence="1">
    <location>
        <begin position="1"/>
        <end position="20"/>
    </location>
</feature>
<dbReference type="InterPro" id="IPR024291">
    <property type="entry name" value="DUF3829"/>
</dbReference>
<dbReference type="Pfam" id="PF12889">
    <property type="entry name" value="DUF3829"/>
    <property type="match status" value="1"/>
</dbReference>
<dbReference type="EMBL" id="JBHUGS010000002">
    <property type="protein sequence ID" value="MFD1951329.1"/>
    <property type="molecule type" value="Genomic_DNA"/>
</dbReference>
<dbReference type="InterPro" id="IPR020558">
    <property type="entry name" value="DiOHA_6PGluconate_deHydtase_CS"/>
</dbReference>
<keyword evidence="1" id="KW-0732">Signal</keyword>